<gene>
    <name evidence="1" type="ORF">LX66_3902</name>
</gene>
<name>A0A562T117_CHIJA</name>
<evidence type="ECO:0000313" key="2">
    <source>
        <dbReference type="Proteomes" id="UP000316778"/>
    </source>
</evidence>
<keyword evidence="2" id="KW-1185">Reference proteome</keyword>
<accession>A0A562T117</accession>
<reference evidence="1 2" key="1">
    <citation type="journal article" date="2013" name="Stand. Genomic Sci.">
        <title>Genomic Encyclopedia of Type Strains, Phase I: The one thousand microbial genomes (KMG-I) project.</title>
        <authorList>
            <person name="Kyrpides N.C."/>
            <person name="Woyke T."/>
            <person name="Eisen J.A."/>
            <person name="Garrity G."/>
            <person name="Lilburn T.G."/>
            <person name="Beck B.J."/>
            <person name="Whitman W.B."/>
            <person name="Hugenholtz P."/>
            <person name="Klenk H.P."/>
        </authorList>
    </citation>
    <scope>NUCLEOTIDE SEQUENCE [LARGE SCALE GENOMIC DNA]</scope>
    <source>
        <strain evidence="1 2">DSM 13484</strain>
    </source>
</reference>
<organism evidence="1 2">
    <name type="scientific">Chitinophaga japonensis</name>
    <name type="common">Flexibacter japonensis</name>
    <dbReference type="NCBI Taxonomy" id="104662"/>
    <lineage>
        <taxon>Bacteria</taxon>
        <taxon>Pseudomonadati</taxon>
        <taxon>Bacteroidota</taxon>
        <taxon>Chitinophagia</taxon>
        <taxon>Chitinophagales</taxon>
        <taxon>Chitinophagaceae</taxon>
        <taxon>Chitinophaga</taxon>
    </lineage>
</organism>
<dbReference type="Gene3D" id="1.20.120.1620">
    <property type="match status" value="1"/>
</dbReference>
<dbReference type="InterPro" id="IPR038314">
    <property type="entry name" value="T6SS_sf"/>
</dbReference>
<comment type="caution">
    <text evidence="1">The sequence shown here is derived from an EMBL/GenBank/DDBJ whole genome shotgun (WGS) entry which is preliminary data.</text>
</comment>
<dbReference type="Proteomes" id="UP000316778">
    <property type="component" value="Unassembled WGS sequence"/>
</dbReference>
<dbReference type="EMBL" id="VLLG01000004">
    <property type="protein sequence ID" value="TWI86640.1"/>
    <property type="molecule type" value="Genomic_DNA"/>
</dbReference>
<protein>
    <submittedName>
        <fullName evidence="1">Uncharacterized protein</fullName>
    </submittedName>
</protein>
<dbReference type="AlphaFoldDB" id="A0A562T117"/>
<evidence type="ECO:0000313" key="1">
    <source>
        <dbReference type="EMBL" id="TWI86640.1"/>
    </source>
</evidence>
<sequence>MACCFAFISQAAAQRKDLARFKDSVQQASRQYLKEMAFCGCLKGALGTKVLFEDDISGSIYFDLAGYPPDVVMAVDSLSKEVGRAIKPTQIADYGDKKPITFRCFEWYKSSALDSLVKRYDDKVFYPEW</sequence>
<proteinExistence type="predicted"/>